<evidence type="ECO:0000313" key="3">
    <source>
        <dbReference type="Proteomes" id="UP000005237"/>
    </source>
</evidence>
<evidence type="ECO:0000313" key="2">
    <source>
        <dbReference type="EnsemblMetazoa" id="CJA07684.1"/>
    </source>
</evidence>
<reference evidence="3" key="1">
    <citation type="submission" date="2010-08" db="EMBL/GenBank/DDBJ databases">
        <authorList>
            <consortium name="Caenorhabditis japonica Sequencing Consortium"/>
            <person name="Wilson R.K."/>
        </authorList>
    </citation>
    <scope>NUCLEOTIDE SEQUENCE [LARGE SCALE GENOMIC DNA]</scope>
    <source>
        <strain evidence="3">DF5081</strain>
    </source>
</reference>
<keyword evidence="3" id="KW-1185">Reference proteome</keyword>
<protein>
    <submittedName>
        <fullName evidence="2">BPTI/Kunitz inhibitor domain-containing protein</fullName>
    </submittedName>
</protein>
<dbReference type="EnsemblMetazoa" id="CJA07684.1">
    <property type="protein sequence ID" value="CJA07684.1"/>
    <property type="gene ID" value="WBGene00126888"/>
</dbReference>
<organism evidence="2 3">
    <name type="scientific">Caenorhabditis japonica</name>
    <dbReference type="NCBI Taxonomy" id="281687"/>
    <lineage>
        <taxon>Eukaryota</taxon>
        <taxon>Metazoa</taxon>
        <taxon>Ecdysozoa</taxon>
        <taxon>Nematoda</taxon>
        <taxon>Chromadorea</taxon>
        <taxon>Rhabditida</taxon>
        <taxon>Rhabditina</taxon>
        <taxon>Rhabditomorpha</taxon>
        <taxon>Rhabditoidea</taxon>
        <taxon>Rhabditidae</taxon>
        <taxon>Peloderinae</taxon>
        <taxon>Caenorhabditis</taxon>
    </lineage>
</organism>
<dbReference type="PROSITE" id="PS50279">
    <property type="entry name" value="BPTI_KUNITZ_2"/>
    <property type="match status" value="1"/>
</dbReference>
<dbReference type="Proteomes" id="UP000005237">
    <property type="component" value="Unassembled WGS sequence"/>
</dbReference>
<name>A0A8R1HP66_CAEJA</name>
<dbReference type="InterPro" id="IPR002223">
    <property type="entry name" value="Kunitz_BPTI"/>
</dbReference>
<sequence length="252" mass="28270">MEQPVAKWYFDVATLSCEMYPLGLCLDAVLIEKLALKSKKECEERCDVANVRQALESLQEGNSIGGEDAVHLSRPEAQIAPPAHLAIDDVIQESKHIRGRPLAIEPPTDLIHVIHVKSDAHVHNRESFELKEIDEAQLLTSEEKDVPTVTSGVLHVLEDAGNVEGSGDFENVEKSPKSIEKSFERFYRRNKESVICTQTAYRLLCPSGAASQFVYRWEKVDGICQSFPYGYCLHEANSAHPRTRAECEQFCD</sequence>
<dbReference type="GO" id="GO:0004867">
    <property type="term" value="F:serine-type endopeptidase inhibitor activity"/>
    <property type="evidence" value="ECO:0007669"/>
    <property type="project" value="InterPro"/>
</dbReference>
<dbReference type="AlphaFoldDB" id="A0A8R1HP66"/>
<accession>A0A8R1HP66</accession>
<evidence type="ECO:0000259" key="1">
    <source>
        <dbReference type="PROSITE" id="PS50279"/>
    </source>
</evidence>
<reference evidence="2" key="2">
    <citation type="submission" date="2022-06" db="UniProtKB">
        <authorList>
            <consortium name="EnsemblMetazoa"/>
        </authorList>
    </citation>
    <scope>IDENTIFICATION</scope>
    <source>
        <strain evidence="2">DF5081</strain>
    </source>
</reference>
<proteinExistence type="predicted"/>
<feature type="domain" description="BPTI/Kunitz inhibitor" evidence="1">
    <location>
        <begin position="196"/>
        <end position="251"/>
    </location>
</feature>